<dbReference type="Pfam" id="PF00372">
    <property type="entry name" value="Hemocyanin_M"/>
    <property type="match status" value="1"/>
</dbReference>
<dbReference type="InterPro" id="IPR005203">
    <property type="entry name" value="Hemocyanin_C"/>
</dbReference>
<dbReference type="InterPro" id="IPR008922">
    <property type="entry name" value="Di-copper_centre_dom_sf"/>
</dbReference>
<evidence type="ECO:0000256" key="1">
    <source>
        <dbReference type="SAM" id="SignalP"/>
    </source>
</evidence>
<dbReference type="SUPFAM" id="SSF48056">
    <property type="entry name" value="Di-copper centre-containing domain"/>
    <property type="match status" value="1"/>
</dbReference>
<protein>
    <submittedName>
        <fullName evidence="5">Cryptocyanin</fullName>
    </submittedName>
</protein>
<evidence type="ECO:0000259" key="4">
    <source>
        <dbReference type="Pfam" id="PF03723"/>
    </source>
</evidence>
<feature type="domain" description="Hemocyanin middle" evidence="2">
    <location>
        <begin position="160"/>
        <end position="416"/>
    </location>
</feature>
<dbReference type="AlphaFoldDB" id="A0A0A6ZD98"/>
<evidence type="ECO:0000313" key="5">
    <source>
        <dbReference type="EMBL" id="AGH32536.1"/>
    </source>
</evidence>
<feature type="signal peptide" evidence="1">
    <location>
        <begin position="1"/>
        <end position="20"/>
    </location>
</feature>
<dbReference type="InterPro" id="IPR036697">
    <property type="entry name" value="Hemocyanin_N_sf"/>
</dbReference>
<dbReference type="PRINTS" id="PR00187">
    <property type="entry name" value="HAEMOCYANIN"/>
</dbReference>
<feature type="domain" description="Hemocyanin N-terminal" evidence="3">
    <location>
        <begin position="32"/>
        <end position="153"/>
    </location>
</feature>
<dbReference type="InterPro" id="IPR000896">
    <property type="entry name" value="Hemocyanin/hexamerin_mid_dom"/>
</dbReference>
<dbReference type="Pfam" id="PF03723">
    <property type="entry name" value="Hemocyanin_C"/>
    <property type="match status" value="1"/>
</dbReference>
<dbReference type="EMBL" id="JX162648">
    <property type="protein sequence ID" value="AGH32536.1"/>
    <property type="molecule type" value="mRNA"/>
</dbReference>
<dbReference type="InterPro" id="IPR014756">
    <property type="entry name" value="Ig_E-set"/>
</dbReference>
<accession>A0A0A6ZD98</accession>
<dbReference type="Pfam" id="PF03722">
    <property type="entry name" value="Hemocyanin_N"/>
    <property type="match status" value="1"/>
</dbReference>
<dbReference type="Gene3D" id="1.10.1280.10">
    <property type="entry name" value="Di-copper center containing domain from catechol oxidase"/>
    <property type="match status" value="1"/>
</dbReference>
<dbReference type="PANTHER" id="PTHR11511:SF5">
    <property type="entry name" value="FAT-BODY PROTEIN 1-RELATED"/>
    <property type="match status" value="1"/>
</dbReference>
<organism evidence="5">
    <name type="scientific">Eriocheir sinensis</name>
    <name type="common">Chinese mitten crab</name>
    <dbReference type="NCBI Taxonomy" id="95602"/>
    <lineage>
        <taxon>Eukaryota</taxon>
        <taxon>Metazoa</taxon>
        <taxon>Ecdysozoa</taxon>
        <taxon>Arthropoda</taxon>
        <taxon>Crustacea</taxon>
        <taxon>Multicrustacea</taxon>
        <taxon>Malacostraca</taxon>
        <taxon>Eumalacostraca</taxon>
        <taxon>Eucarida</taxon>
        <taxon>Decapoda</taxon>
        <taxon>Pleocyemata</taxon>
        <taxon>Brachyura</taxon>
        <taxon>Eubrachyura</taxon>
        <taxon>Grapsoidea</taxon>
        <taxon>Varunidae</taxon>
        <taxon>Eriocheir</taxon>
    </lineage>
</organism>
<sequence>MKVLVVFSLVALSAAAAVSGYMSDEPDGVSTQQKQYDMTYAFYKIFEPIRDNNLLEKAMTFNPVADTSMYKDAGVAVRKLMYEFTHERLLEKKHWAAATNKRHLEEAIMLFEVFMQCKDWNCFSSNAAYFRERVNEEEFLYAAYHAIKHSPFTQNVVLPAVYEVKPHYFTKAQVIDQAYEAHEMKLKNMVFQNNFTGNPNDMEQRVAYYREDLGIGTHHYMIHLENPFWWKDTYGYRIDRKGENFFYAYHQLLNRYDAERISNYMPLLEELKLDEPLHEGFAPQTTYKFGAPFPIRNDDIKLQDVDRVGKIHELVHMEDRIYDAIAHGYVENEQGNKINIENDNGIEILGDIIQSSYYSPNRKYYGNLTTMAYTMLDRQVDPKDKYDLPPGVVAHMELYPRDPAAWRLQKRIDNIFRKHIDSLPPYTKEQLEFTGIAVTDVQIQGTLETYFEEYKWDLVNAFNDNNTETEFFDIYASTPRLNHKEFSYQIKVQNNNGAPKKAVIRILAMPYRDGNGVLIPFDEGRWLAIEMDLFVKTLTPGSNDIVRKSSEASITVPDVPTFKTLVEKTMAQENLQKYQSATGIPERLLLPKGNEEGVQFRLWVAVTDAAEDVNDESIITMKKYHHYGVHGVQPDKRPFGYPLDRRIPDKQTFYEVPNFKETMVKVYNHNVYIALPRQ</sequence>
<feature type="domain" description="Hemocyanin C-terminal" evidence="4">
    <location>
        <begin position="425"/>
        <end position="667"/>
    </location>
</feature>
<dbReference type="Gene3D" id="2.60.40.1520">
    <property type="entry name" value="Hemocyanin, C-terminal domain"/>
    <property type="match status" value="1"/>
</dbReference>
<reference evidence="5" key="1">
    <citation type="submission" date="2012-06" db="EMBL/GenBank/DDBJ databases">
        <authorList>
            <person name="Wang X."/>
            <person name="Feng Z."/>
        </authorList>
    </citation>
    <scope>NUCLEOTIDE SEQUENCE</scope>
</reference>
<name>A0A0A6ZD98_ERISI</name>
<dbReference type="InterPro" id="IPR037020">
    <property type="entry name" value="Hemocyanin_C_sf"/>
</dbReference>
<evidence type="ECO:0000259" key="2">
    <source>
        <dbReference type="Pfam" id="PF00372"/>
    </source>
</evidence>
<proteinExistence type="evidence at transcript level"/>
<dbReference type="InterPro" id="IPR005204">
    <property type="entry name" value="Hemocyanin_N"/>
</dbReference>
<dbReference type="OrthoDB" id="6371642at2759"/>
<dbReference type="Gene3D" id="1.20.1370.10">
    <property type="entry name" value="Hemocyanin, N-terminal domain"/>
    <property type="match status" value="1"/>
</dbReference>
<dbReference type="SUPFAM" id="SSF48050">
    <property type="entry name" value="Hemocyanin, N-terminal domain"/>
    <property type="match status" value="1"/>
</dbReference>
<keyword evidence="1" id="KW-0732">Signal</keyword>
<dbReference type="SUPFAM" id="SSF81296">
    <property type="entry name" value="E set domains"/>
    <property type="match status" value="1"/>
</dbReference>
<dbReference type="PANTHER" id="PTHR11511">
    <property type="entry name" value="LARVAL STORAGE PROTEIN/PHENOLOXIDASE"/>
    <property type="match status" value="1"/>
</dbReference>
<evidence type="ECO:0000259" key="3">
    <source>
        <dbReference type="Pfam" id="PF03722"/>
    </source>
</evidence>
<dbReference type="InterPro" id="IPR013788">
    <property type="entry name" value="Hemocyanin/hexamerin"/>
</dbReference>
<feature type="chain" id="PRO_5002035826" evidence="1">
    <location>
        <begin position="21"/>
        <end position="678"/>
    </location>
</feature>
<dbReference type="SMR" id="A0A0A6ZD98"/>